<dbReference type="Proteomes" id="UP000315525">
    <property type="component" value="Unassembled WGS sequence"/>
</dbReference>
<evidence type="ECO:0000313" key="3">
    <source>
        <dbReference type="EMBL" id="TET43828.1"/>
    </source>
</evidence>
<evidence type="ECO:0000256" key="1">
    <source>
        <dbReference type="SAM" id="Phobius"/>
    </source>
</evidence>
<dbReference type="InterPro" id="IPR027783">
    <property type="entry name" value="Bacterial_PH-related"/>
</dbReference>
<keyword evidence="1" id="KW-0472">Membrane</keyword>
<organism evidence="3 4">
    <name type="scientific">candidate division TA06 bacterium</name>
    <dbReference type="NCBI Taxonomy" id="2250710"/>
    <lineage>
        <taxon>Bacteria</taxon>
        <taxon>Bacteria division TA06</taxon>
    </lineage>
</organism>
<name>A0A523UMV5_UNCT6</name>
<dbReference type="EMBL" id="SOJN01000146">
    <property type="protein sequence ID" value="TET43828.1"/>
    <property type="molecule type" value="Genomic_DNA"/>
</dbReference>
<feature type="transmembrane region" description="Helical" evidence="1">
    <location>
        <begin position="31"/>
        <end position="50"/>
    </location>
</feature>
<keyword evidence="1" id="KW-1133">Transmembrane helix</keyword>
<evidence type="ECO:0000259" key="2">
    <source>
        <dbReference type="Pfam" id="PF10882"/>
    </source>
</evidence>
<comment type="caution">
    <text evidence="3">The sequence shown here is derived from an EMBL/GenBank/DDBJ whole genome shotgun (WGS) entry which is preliminary data.</text>
</comment>
<protein>
    <recommendedName>
        <fullName evidence="2">Bacterial Pleckstrin homology domain-containing protein</fullName>
    </recommendedName>
</protein>
<feature type="transmembrane region" description="Helical" evidence="1">
    <location>
        <begin position="59"/>
        <end position="78"/>
    </location>
</feature>
<sequence>MMLPASNLAPGKRTPASTMATYKTAGLDKTATVLSFILVGAPVAAALVALSRGGEVRSVALIVAAILFVVCSATYAMAPSSYAVSQDRIIVRRHFWPSSSIPMSQVKSCYPYPQLSSTKTFRLIGNGGAFGWYGIYACDELGTFRMYATNRSKAVVIGNGAKFVLSPERTESFVAAVHEYARTPS</sequence>
<reference evidence="3 4" key="1">
    <citation type="submission" date="2019-03" db="EMBL/GenBank/DDBJ databases">
        <title>Metabolic potential of uncultured bacteria and archaea associated with petroleum seepage in deep-sea sediments.</title>
        <authorList>
            <person name="Dong X."/>
            <person name="Hubert C."/>
        </authorList>
    </citation>
    <scope>NUCLEOTIDE SEQUENCE [LARGE SCALE GENOMIC DNA]</scope>
    <source>
        <strain evidence="3">E44_bin18</strain>
    </source>
</reference>
<feature type="domain" description="Bacterial Pleckstrin homology" evidence="2">
    <location>
        <begin position="81"/>
        <end position="178"/>
    </location>
</feature>
<proteinExistence type="predicted"/>
<accession>A0A523UMV5</accession>
<evidence type="ECO:0000313" key="4">
    <source>
        <dbReference type="Proteomes" id="UP000315525"/>
    </source>
</evidence>
<dbReference type="AlphaFoldDB" id="A0A523UMV5"/>
<gene>
    <name evidence="3" type="ORF">E3J62_12150</name>
</gene>
<keyword evidence="1" id="KW-0812">Transmembrane</keyword>
<dbReference type="Pfam" id="PF10882">
    <property type="entry name" value="bPH_5"/>
    <property type="match status" value="1"/>
</dbReference>